<evidence type="ECO:0000256" key="9">
    <source>
        <dbReference type="ARBA" id="ARBA00022516"/>
    </source>
</evidence>
<evidence type="ECO:0000313" key="20">
    <source>
        <dbReference type="EMBL" id="MBC8539886.1"/>
    </source>
</evidence>
<evidence type="ECO:0000256" key="16">
    <source>
        <dbReference type="ARBA" id="ARBA00023209"/>
    </source>
</evidence>
<organism evidence="20 21">
    <name type="scientific">Congzhengia minquanensis</name>
    <dbReference type="NCBI Taxonomy" id="2763657"/>
    <lineage>
        <taxon>Bacteria</taxon>
        <taxon>Bacillati</taxon>
        <taxon>Bacillota</taxon>
        <taxon>Clostridia</taxon>
        <taxon>Eubacteriales</taxon>
        <taxon>Oscillospiraceae</taxon>
        <taxon>Congzhengia</taxon>
    </lineage>
</organism>
<feature type="transmembrane region" description="Helical" evidence="19">
    <location>
        <begin position="207"/>
        <end position="228"/>
    </location>
</feature>
<comment type="pathway">
    <text evidence="3 18">Phospholipid metabolism; CDP-diacylglycerol biosynthesis; CDP-diacylglycerol from sn-glycerol 3-phosphate: step 3/3.</text>
</comment>
<dbReference type="PANTHER" id="PTHR46382:SF1">
    <property type="entry name" value="PHOSPHATIDATE CYTIDYLYLTRANSFERASE"/>
    <property type="match status" value="1"/>
</dbReference>
<evidence type="ECO:0000256" key="8">
    <source>
        <dbReference type="ARBA" id="ARBA00022475"/>
    </source>
</evidence>
<feature type="transmembrane region" description="Helical" evidence="19">
    <location>
        <begin position="113"/>
        <end position="131"/>
    </location>
</feature>
<keyword evidence="17" id="KW-1208">Phospholipid metabolism</keyword>
<keyword evidence="14" id="KW-0443">Lipid metabolism</keyword>
<dbReference type="PROSITE" id="PS01315">
    <property type="entry name" value="CDS"/>
    <property type="match status" value="1"/>
</dbReference>
<dbReference type="GO" id="GO:0016024">
    <property type="term" value="P:CDP-diacylglycerol biosynthetic process"/>
    <property type="evidence" value="ECO:0007669"/>
    <property type="project" value="TreeGrafter"/>
</dbReference>
<keyword evidence="13 19" id="KW-1133">Transmembrane helix</keyword>
<dbReference type="GO" id="GO:0005886">
    <property type="term" value="C:plasma membrane"/>
    <property type="evidence" value="ECO:0007669"/>
    <property type="project" value="UniProtKB-SubCell"/>
</dbReference>
<name>A0A926HYK2_9FIRM</name>
<evidence type="ECO:0000313" key="21">
    <source>
        <dbReference type="Proteomes" id="UP000611762"/>
    </source>
</evidence>
<dbReference type="AlphaFoldDB" id="A0A926HYK2"/>
<dbReference type="Pfam" id="PF01148">
    <property type="entry name" value="CTP_transf_1"/>
    <property type="match status" value="1"/>
</dbReference>
<comment type="subcellular location">
    <subcellularLocation>
        <location evidence="2">Cell membrane</location>
        <topology evidence="2">Multi-pass membrane protein</topology>
    </subcellularLocation>
</comment>
<feature type="transmembrane region" description="Helical" evidence="19">
    <location>
        <begin position="83"/>
        <end position="101"/>
    </location>
</feature>
<evidence type="ECO:0000256" key="18">
    <source>
        <dbReference type="RuleBase" id="RU003938"/>
    </source>
</evidence>
<protein>
    <recommendedName>
        <fullName evidence="7 18">Phosphatidate cytidylyltransferase</fullName>
        <ecNumber evidence="6 18">2.7.7.41</ecNumber>
    </recommendedName>
</protein>
<reference evidence="20" key="1">
    <citation type="submission" date="2020-08" db="EMBL/GenBank/DDBJ databases">
        <title>Genome public.</title>
        <authorList>
            <person name="Liu C."/>
            <person name="Sun Q."/>
        </authorList>
    </citation>
    <scope>NUCLEOTIDE SEQUENCE</scope>
    <source>
        <strain evidence="20">H8</strain>
    </source>
</reference>
<keyword evidence="8" id="KW-1003">Cell membrane</keyword>
<evidence type="ECO:0000256" key="1">
    <source>
        <dbReference type="ARBA" id="ARBA00001698"/>
    </source>
</evidence>
<evidence type="ECO:0000256" key="19">
    <source>
        <dbReference type="SAM" id="Phobius"/>
    </source>
</evidence>
<dbReference type="Proteomes" id="UP000611762">
    <property type="component" value="Unassembled WGS sequence"/>
</dbReference>
<evidence type="ECO:0000256" key="10">
    <source>
        <dbReference type="ARBA" id="ARBA00022679"/>
    </source>
</evidence>
<dbReference type="RefSeq" id="WP_249311075.1">
    <property type="nucleotide sequence ID" value="NZ_JACRSU010000001.1"/>
</dbReference>
<evidence type="ECO:0000256" key="6">
    <source>
        <dbReference type="ARBA" id="ARBA00012487"/>
    </source>
</evidence>
<accession>A0A926HYK2</accession>
<dbReference type="InterPro" id="IPR000374">
    <property type="entry name" value="PC_trans"/>
</dbReference>
<evidence type="ECO:0000256" key="5">
    <source>
        <dbReference type="ARBA" id="ARBA00010185"/>
    </source>
</evidence>
<keyword evidence="12 18" id="KW-0548">Nucleotidyltransferase</keyword>
<evidence type="ECO:0000256" key="15">
    <source>
        <dbReference type="ARBA" id="ARBA00023136"/>
    </source>
</evidence>
<gene>
    <name evidence="20" type="ORF">H8698_02710</name>
</gene>
<sequence length="274" mass="30491">MAWSKLKTRLVSAAILVVVLLIVTFAPEWVFTLAVSAACFVVLHEIMVTFKQETKLSIVIIDYIFAGLYMLSGFLRMDTGNQVIYMITIFFVMTLLIFSVVDHREINFNDVCASLFLVLYSVVFLIHLSFIRHMENGLALVFLAFIGAFLPDTSAYFAGNLFGEHKLIEAVSPNKTVEGAIGAVVGAVVSFTIYGVILWMLDFNVHFPRLLLLALICGVVAQFGDLSASVMKRAYKAKDFGKLIPGHGGLVDRIDSLIFVTPVVYYFITYFPVI</sequence>
<keyword evidence="9" id="KW-0444">Lipid biosynthesis</keyword>
<keyword evidence="10 18" id="KW-0808">Transferase</keyword>
<dbReference type="GO" id="GO:0004605">
    <property type="term" value="F:phosphatidate cytidylyltransferase activity"/>
    <property type="evidence" value="ECO:0007669"/>
    <property type="project" value="UniProtKB-EC"/>
</dbReference>
<feature type="transmembrane region" description="Helical" evidence="19">
    <location>
        <begin position="56"/>
        <end position="77"/>
    </location>
</feature>
<evidence type="ECO:0000256" key="2">
    <source>
        <dbReference type="ARBA" id="ARBA00004651"/>
    </source>
</evidence>
<evidence type="ECO:0000256" key="17">
    <source>
        <dbReference type="ARBA" id="ARBA00023264"/>
    </source>
</evidence>
<feature type="transmembrane region" description="Helical" evidence="19">
    <location>
        <begin position="179"/>
        <end position="201"/>
    </location>
</feature>
<keyword evidence="16" id="KW-0594">Phospholipid biosynthesis</keyword>
<feature type="transmembrane region" description="Helical" evidence="19">
    <location>
        <begin position="12"/>
        <end position="44"/>
    </location>
</feature>
<comment type="caution">
    <text evidence="20">The sequence shown here is derived from an EMBL/GenBank/DDBJ whole genome shotgun (WGS) entry which is preliminary data.</text>
</comment>
<keyword evidence="11 18" id="KW-0812">Transmembrane</keyword>
<dbReference type="PANTHER" id="PTHR46382">
    <property type="entry name" value="PHOSPHATIDATE CYTIDYLYLTRANSFERASE"/>
    <property type="match status" value="1"/>
</dbReference>
<evidence type="ECO:0000256" key="13">
    <source>
        <dbReference type="ARBA" id="ARBA00022989"/>
    </source>
</evidence>
<evidence type="ECO:0000256" key="4">
    <source>
        <dbReference type="ARBA" id="ARBA00005189"/>
    </source>
</evidence>
<evidence type="ECO:0000256" key="12">
    <source>
        <dbReference type="ARBA" id="ARBA00022695"/>
    </source>
</evidence>
<proteinExistence type="inferred from homology"/>
<keyword evidence="21" id="KW-1185">Reference proteome</keyword>
<dbReference type="EC" id="2.7.7.41" evidence="6 18"/>
<evidence type="ECO:0000256" key="14">
    <source>
        <dbReference type="ARBA" id="ARBA00023098"/>
    </source>
</evidence>
<evidence type="ECO:0000256" key="11">
    <source>
        <dbReference type="ARBA" id="ARBA00022692"/>
    </source>
</evidence>
<comment type="catalytic activity">
    <reaction evidence="1 18">
        <text>a 1,2-diacyl-sn-glycero-3-phosphate + CTP + H(+) = a CDP-1,2-diacyl-sn-glycerol + diphosphate</text>
        <dbReference type="Rhea" id="RHEA:16229"/>
        <dbReference type="ChEBI" id="CHEBI:15378"/>
        <dbReference type="ChEBI" id="CHEBI:33019"/>
        <dbReference type="ChEBI" id="CHEBI:37563"/>
        <dbReference type="ChEBI" id="CHEBI:58332"/>
        <dbReference type="ChEBI" id="CHEBI:58608"/>
        <dbReference type="EC" id="2.7.7.41"/>
    </reaction>
</comment>
<comment type="pathway">
    <text evidence="4">Lipid metabolism.</text>
</comment>
<dbReference type="EMBL" id="JACRSU010000001">
    <property type="protein sequence ID" value="MBC8539886.1"/>
    <property type="molecule type" value="Genomic_DNA"/>
</dbReference>
<keyword evidence="15 19" id="KW-0472">Membrane</keyword>
<evidence type="ECO:0000256" key="3">
    <source>
        <dbReference type="ARBA" id="ARBA00005119"/>
    </source>
</evidence>
<evidence type="ECO:0000256" key="7">
    <source>
        <dbReference type="ARBA" id="ARBA00019373"/>
    </source>
</evidence>
<feature type="transmembrane region" description="Helical" evidence="19">
    <location>
        <begin position="137"/>
        <end position="158"/>
    </location>
</feature>
<comment type="similarity">
    <text evidence="5 18">Belongs to the CDS family.</text>
</comment>